<dbReference type="EMBL" id="CM044706">
    <property type="protein sequence ID" value="KAI5656756.1"/>
    <property type="molecule type" value="Genomic_DNA"/>
</dbReference>
<gene>
    <name evidence="1" type="ORF">M9H77_25549</name>
</gene>
<reference evidence="2" key="1">
    <citation type="journal article" date="2023" name="Nat. Plants">
        <title>Single-cell RNA sequencing provides a high-resolution roadmap for understanding the multicellular compartmentation of specialized metabolism.</title>
        <authorList>
            <person name="Sun S."/>
            <person name="Shen X."/>
            <person name="Li Y."/>
            <person name="Li Y."/>
            <person name="Wang S."/>
            <person name="Li R."/>
            <person name="Zhang H."/>
            <person name="Shen G."/>
            <person name="Guo B."/>
            <person name="Wei J."/>
            <person name="Xu J."/>
            <person name="St-Pierre B."/>
            <person name="Chen S."/>
            <person name="Sun C."/>
        </authorList>
    </citation>
    <scope>NUCLEOTIDE SEQUENCE [LARGE SCALE GENOMIC DNA]</scope>
</reference>
<sequence length="146" mass="16367">MGASNDSPTAPGGGDAFGVPPVLGGGERLWDSDAHVLGLLPSTLYHKQPSYYTGIVTRHYKEKKEGEEEGNKRRKKRRRRRKGWKEGEEQKENKKKKRVKNEVAEEGEGIVQRQEGKKTEEENVAATARASRFSDVLLFLCALLTT</sequence>
<organism evidence="1 2">
    <name type="scientific">Catharanthus roseus</name>
    <name type="common">Madagascar periwinkle</name>
    <name type="synonym">Vinca rosea</name>
    <dbReference type="NCBI Taxonomy" id="4058"/>
    <lineage>
        <taxon>Eukaryota</taxon>
        <taxon>Viridiplantae</taxon>
        <taxon>Streptophyta</taxon>
        <taxon>Embryophyta</taxon>
        <taxon>Tracheophyta</taxon>
        <taxon>Spermatophyta</taxon>
        <taxon>Magnoliopsida</taxon>
        <taxon>eudicotyledons</taxon>
        <taxon>Gunneridae</taxon>
        <taxon>Pentapetalae</taxon>
        <taxon>asterids</taxon>
        <taxon>lamiids</taxon>
        <taxon>Gentianales</taxon>
        <taxon>Apocynaceae</taxon>
        <taxon>Rauvolfioideae</taxon>
        <taxon>Vinceae</taxon>
        <taxon>Catharanthinae</taxon>
        <taxon>Catharanthus</taxon>
    </lineage>
</organism>
<keyword evidence="2" id="KW-1185">Reference proteome</keyword>
<comment type="caution">
    <text evidence="1">The sequence shown here is derived from an EMBL/GenBank/DDBJ whole genome shotgun (WGS) entry which is preliminary data.</text>
</comment>
<evidence type="ECO:0000313" key="2">
    <source>
        <dbReference type="Proteomes" id="UP001060085"/>
    </source>
</evidence>
<accession>A0ACC0A7K7</accession>
<proteinExistence type="predicted"/>
<evidence type="ECO:0000313" key="1">
    <source>
        <dbReference type="EMBL" id="KAI5656756.1"/>
    </source>
</evidence>
<name>A0ACC0A7K7_CATRO</name>
<dbReference type="Proteomes" id="UP001060085">
    <property type="component" value="Linkage Group LG06"/>
</dbReference>
<protein>
    <submittedName>
        <fullName evidence="1">Uncharacterized protein</fullName>
    </submittedName>
</protein>